<feature type="transmembrane region" description="Helical" evidence="1">
    <location>
        <begin position="97"/>
        <end position="119"/>
    </location>
</feature>
<proteinExistence type="predicted"/>
<accession>A0ABZ1AVM5</accession>
<organism evidence="2 3">
    <name type="scientific">Blastococcus brunescens</name>
    <dbReference type="NCBI Taxonomy" id="1564165"/>
    <lineage>
        <taxon>Bacteria</taxon>
        <taxon>Bacillati</taxon>
        <taxon>Actinomycetota</taxon>
        <taxon>Actinomycetes</taxon>
        <taxon>Geodermatophilales</taxon>
        <taxon>Geodermatophilaceae</taxon>
        <taxon>Blastococcus</taxon>
    </lineage>
</organism>
<dbReference type="EMBL" id="CP141261">
    <property type="protein sequence ID" value="WRL61986.1"/>
    <property type="molecule type" value="Genomic_DNA"/>
</dbReference>
<evidence type="ECO:0008006" key="4">
    <source>
        <dbReference type="Google" id="ProtNLM"/>
    </source>
</evidence>
<keyword evidence="1" id="KW-1133">Transmembrane helix</keyword>
<feature type="transmembrane region" description="Helical" evidence="1">
    <location>
        <begin position="66"/>
        <end position="85"/>
    </location>
</feature>
<gene>
    <name evidence="2" type="ORF">U6N30_18060</name>
</gene>
<evidence type="ECO:0000313" key="2">
    <source>
        <dbReference type="EMBL" id="WRL61986.1"/>
    </source>
</evidence>
<reference evidence="2 3" key="1">
    <citation type="submission" date="2023-12" db="EMBL/GenBank/DDBJ databases">
        <title>Blastococcus brunescens sp. nov., an actonobacterium isolated from sandstone collected in sahara desert.</title>
        <authorList>
            <person name="Gtari M."/>
            <person name="Ghodhbane F."/>
        </authorList>
    </citation>
    <scope>NUCLEOTIDE SEQUENCE [LARGE SCALE GENOMIC DNA]</scope>
    <source>
        <strain evidence="2 3">BMG 8361</strain>
    </source>
</reference>
<dbReference type="Proteomes" id="UP001324287">
    <property type="component" value="Chromosome"/>
</dbReference>
<protein>
    <recommendedName>
        <fullName evidence="4">DUF4126 domain-containing protein</fullName>
    </recommendedName>
</protein>
<evidence type="ECO:0000256" key="1">
    <source>
        <dbReference type="SAM" id="Phobius"/>
    </source>
</evidence>
<sequence>MTRSLSRGLVAGAAGTTALNLVGYLDMALRGRPASDVPERVVDALAAGTGRRVPGRGTARQSRRSALGALAGMVNGLGVGVLASGVRSYGVRFPAPVGAVVTGAAAMAATDVPVALLGISDPRGWTASDWLADAAPHLAYGAAVQTVLETMPTDRERATPRRPAGAGVVLRSALLGVAAGSRSALGFAGPVLTASTSAVVRDRDTTRRRVLAGKAFAAAGLTAELVADKHPDAPPRDAAGPLTARVLYGAEGGARLAARERANGALPAVVGMAGAVLGSLAGLRWRRWAAGRVPALQAALVEDGVALGLAALACLPGRNRPHLVAVPPAR</sequence>
<dbReference type="RefSeq" id="WP_324273344.1">
    <property type="nucleotide sequence ID" value="NZ_CP141261.1"/>
</dbReference>
<keyword evidence="3" id="KW-1185">Reference proteome</keyword>
<keyword evidence="1" id="KW-0812">Transmembrane</keyword>
<feature type="transmembrane region" description="Helical" evidence="1">
    <location>
        <begin position="265"/>
        <end position="283"/>
    </location>
</feature>
<evidence type="ECO:0000313" key="3">
    <source>
        <dbReference type="Proteomes" id="UP001324287"/>
    </source>
</evidence>
<name>A0ABZ1AVM5_9ACTN</name>
<keyword evidence="1" id="KW-0472">Membrane</keyword>